<evidence type="ECO:0000256" key="1">
    <source>
        <dbReference type="ARBA" id="ARBA00001974"/>
    </source>
</evidence>
<dbReference type="Gene3D" id="3.90.700.10">
    <property type="entry name" value="Succinate dehydrogenase/fumarate reductase flavoprotein, catalytic domain"/>
    <property type="match status" value="1"/>
</dbReference>
<evidence type="ECO:0000313" key="5">
    <source>
        <dbReference type="EMBL" id="MBI5249521.1"/>
    </source>
</evidence>
<dbReference type="SUPFAM" id="SSF56425">
    <property type="entry name" value="Succinate dehydrogenase/fumarate reductase flavoprotein, catalytic domain"/>
    <property type="match status" value="1"/>
</dbReference>
<evidence type="ECO:0000256" key="2">
    <source>
        <dbReference type="ARBA" id="ARBA00022630"/>
    </source>
</evidence>
<feature type="domain" description="FAD-dependent oxidoreductase 2 FAD-binding" evidence="4">
    <location>
        <begin position="97"/>
        <end position="483"/>
    </location>
</feature>
<dbReference type="PRINTS" id="PR00368">
    <property type="entry name" value="FADPNR"/>
</dbReference>
<evidence type="ECO:0000256" key="3">
    <source>
        <dbReference type="ARBA" id="ARBA00023002"/>
    </source>
</evidence>
<dbReference type="AlphaFoldDB" id="A0A9D6V3U9"/>
<accession>A0A9D6V3U9</accession>
<dbReference type="Pfam" id="PF00890">
    <property type="entry name" value="FAD_binding_2"/>
    <property type="match status" value="1"/>
</dbReference>
<dbReference type="InterPro" id="IPR027477">
    <property type="entry name" value="Succ_DH/fumarate_Rdtase_cat_sf"/>
</dbReference>
<dbReference type="Proteomes" id="UP000807825">
    <property type="component" value="Unassembled WGS sequence"/>
</dbReference>
<dbReference type="PANTHER" id="PTHR11632:SF51">
    <property type="entry name" value="SUCCINATE DEHYDROGENASE [UBIQUINONE] FLAVOPROTEIN SUBUNIT, MITOCHONDRIAL"/>
    <property type="match status" value="1"/>
</dbReference>
<dbReference type="EMBL" id="JACRDE010000229">
    <property type="protein sequence ID" value="MBI5249521.1"/>
    <property type="molecule type" value="Genomic_DNA"/>
</dbReference>
<dbReference type="SUPFAM" id="SSF51905">
    <property type="entry name" value="FAD/NAD(P)-binding domain"/>
    <property type="match status" value="1"/>
</dbReference>
<dbReference type="PANTHER" id="PTHR11632">
    <property type="entry name" value="SUCCINATE DEHYDROGENASE 2 FLAVOPROTEIN SUBUNIT"/>
    <property type="match status" value="1"/>
</dbReference>
<comment type="caution">
    <text evidence="5">The sequence shown here is derived from an EMBL/GenBank/DDBJ whole genome shotgun (WGS) entry which is preliminary data.</text>
</comment>
<keyword evidence="3" id="KW-0560">Oxidoreductase</keyword>
<reference evidence="5" key="1">
    <citation type="submission" date="2020-07" db="EMBL/GenBank/DDBJ databases">
        <title>Huge and variable diversity of episymbiotic CPR bacteria and DPANN archaea in groundwater ecosystems.</title>
        <authorList>
            <person name="He C.Y."/>
            <person name="Keren R."/>
            <person name="Whittaker M."/>
            <person name="Farag I.F."/>
            <person name="Doudna J."/>
            <person name="Cate J.H.D."/>
            <person name="Banfield J.F."/>
        </authorList>
    </citation>
    <scope>NUCLEOTIDE SEQUENCE</scope>
    <source>
        <strain evidence="5">NC_groundwater_1664_Pr3_B-0.1um_52_9</strain>
    </source>
</reference>
<dbReference type="GO" id="GO:0016491">
    <property type="term" value="F:oxidoreductase activity"/>
    <property type="evidence" value="ECO:0007669"/>
    <property type="project" value="UniProtKB-KW"/>
</dbReference>
<comment type="cofactor">
    <cofactor evidence="1">
        <name>FAD</name>
        <dbReference type="ChEBI" id="CHEBI:57692"/>
    </cofactor>
</comment>
<dbReference type="Gene3D" id="3.50.50.60">
    <property type="entry name" value="FAD/NAD(P)-binding domain"/>
    <property type="match status" value="1"/>
</dbReference>
<protein>
    <submittedName>
        <fullName evidence="5">FAD-binding protein</fullName>
    </submittedName>
</protein>
<evidence type="ECO:0000259" key="4">
    <source>
        <dbReference type="Pfam" id="PF00890"/>
    </source>
</evidence>
<dbReference type="InterPro" id="IPR030664">
    <property type="entry name" value="SdhA/FrdA/AprA"/>
</dbReference>
<evidence type="ECO:0000313" key="6">
    <source>
        <dbReference type="Proteomes" id="UP000807825"/>
    </source>
</evidence>
<name>A0A9D6V3U9_9BACT</name>
<proteinExistence type="predicted"/>
<dbReference type="InterPro" id="IPR036188">
    <property type="entry name" value="FAD/NAD-bd_sf"/>
</dbReference>
<keyword evidence="2" id="KW-0285">Flavoprotein</keyword>
<dbReference type="InterPro" id="IPR003953">
    <property type="entry name" value="FAD-dep_OxRdtase_2_FAD-bd"/>
</dbReference>
<sequence>MGYPQELMDVIKRVEKTRPARVAKKKAGEEFPALTLDQRKDRLEKYHPDFRSGALREVKVGPSKGYALAQEIADTFEARSRVDPDKIDLNEIHYETDVLVIGGGGAGTAAALLAQEQGARVIIATKLRHGDANTMMAEGGIQAATKGWKDSPYYHYLDVMGGGHFENDPELVKTMVTEAPKAIAWLEKLGCMFNKWQDGKLFTLHGAGTCRKRMHYAGDMTGAEIMRVLRDECRNRIKDIGVLEFVPAVELLLDDKGKCSGAVLYNLETEEYFLVKAKAVVMATGGSGRLHMMGFMTTNHYGATGDGLVMGYRAGVGVRFLHATQYHPTGAVFPEQAEGLLITEKVRGAGANLVNIEGEQFVFEREPRDIESSSIIRECTKVGKGVRVPGPLEKYGVWLDSPMIDLLEGEGTVEREFPAKFILFKRYGIDISKLPMLIYPTLHYQNGGLAYSSNGDTELPGFYVAGEVGGGVHGANRLMGNSLLDITVFGRLAGTSAGKYAAERNEIGKLSVDHVRKYHKELEDSGIVTDRVSPMVLPDYGNPEVRKRQWTTTYVGTLR</sequence>
<gene>
    <name evidence="5" type="ORF">HY912_08505</name>
</gene>
<organism evidence="5 6">
    <name type="scientific">Desulfomonile tiedjei</name>
    <dbReference type="NCBI Taxonomy" id="2358"/>
    <lineage>
        <taxon>Bacteria</taxon>
        <taxon>Pseudomonadati</taxon>
        <taxon>Thermodesulfobacteriota</taxon>
        <taxon>Desulfomonilia</taxon>
        <taxon>Desulfomonilales</taxon>
        <taxon>Desulfomonilaceae</taxon>
        <taxon>Desulfomonile</taxon>
    </lineage>
</organism>